<name>A0A2U1N9U7_ARTAN</name>
<dbReference type="GO" id="GO:0004722">
    <property type="term" value="F:protein serine/threonine phosphatase activity"/>
    <property type="evidence" value="ECO:0007669"/>
    <property type="project" value="InterPro"/>
</dbReference>
<dbReference type="Proteomes" id="UP000245207">
    <property type="component" value="Unassembled WGS sequence"/>
</dbReference>
<dbReference type="PANTHER" id="PTHR13832:SF667">
    <property type="entry name" value="PROTEIN PHOSPHATASE 2C 14-RELATED"/>
    <property type="match status" value="1"/>
</dbReference>
<dbReference type="EMBL" id="PKPP01003279">
    <property type="protein sequence ID" value="PWA70246.1"/>
    <property type="molecule type" value="Genomic_DNA"/>
</dbReference>
<sequence length="197" mass="22224">MAADELQVENKAVLSRKGKADAFTNDHKASHEDDRKRIQAKGRYVELHPVTRRVHGVLAVSRVKKHRPCSFERLGVGSTRDRDFTIDRLLSGLECGACCRAVRSRKRNADAFTNDHKASHEDERKRIQAKGRYVELHPVTRRVHGVLAVSRSIDDAHLKDWVLGVPEAEILPLTDDLAYLVLPSDGLWDEVSHPDVV</sequence>
<evidence type="ECO:0000313" key="2">
    <source>
        <dbReference type="EMBL" id="PWA70246.1"/>
    </source>
</evidence>
<comment type="caution">
    <text evidence="2">The sequence shown here is derived from an EMBL/GenBank/DDBJ whole genome shotgun (WGS) entry which is preliminary data.</text>
</comment>
<evidence type="ECO:0000259" key="1">
    <source>
        <dbReference type="PROSITE" id="PS51746"/>
    </source>
</evidence>
<dbReference type="InterPro" id="IPR015655">
    <property type="entry name" value="PP2C"/>
</dbReference>
<dbReference type="PROSITE" id="PS51746">
    <property type="entry name" value="PPM_2"/>
    <property type="match status" value="1"/>
</dbReference>
<dbReference type="InterPro" id="IPR001932">
    <property type="entry name" value="PPM-type_phosphatase-like_dom"/>
</dbReference>
<dbReference type="InterPro" id="IPR036457">
    <property type="entry name" value="PPM-type-like_dom_sf"/>
</dbReference>
<dbReference type="SUPFAM" id="SSF81606">
    <property type="entry name" value="PP2C-like"/>
    <property type="match status" value="2"/>
</dbReference>
<proteinExistence type="predicted"/>
<keyword evidence="3" id="KW-1185">Reference proteome</keyword>
<dbReference type="CDD" id="cd00143">
    <property type="entry name" value="PP2Cc"/>
    <property type="match status" value="1"/>
</dbReference>
<dbReference type="STRING" id="35608.A0A2U1N9U7"/>
<accession>A0A2U1N9U7</accession>
<dbReference type="PANTHER" id="PTHR13832">
    <property type="entry name" value="PROTEIN PHOSPHATASE 2C"/>
    <property type="match status" value="1"/>
</dbReference>
<feature type="domain" description="PPM-type phosphatase" evidence="1">
    <location>
        <begin position="1"/>
        <end position="197"/>
    </location>
</feature>
<dbReference type="Gene3D" id="3.60.40.10">
    <property type="entry name" value="PPM-type phosphatase domain"/>
    <property type="match status" value="2"/>
</dbReference>
<dbReference type="AlphaFoldDB" id="A0A2U1N9U7"/>
<reference evidence="2 3" key="1">
    <citation type="journal article" date="2018" name="Mol. Plant">
        <title>The genome of Artemisia annua provides insight into the evolution of Asteraceae family and artemisinin biosynthesis.</title>
        <authorList>
            <person name="Shen Q."/>
            <person name="Zhang L."/>
            <person name="Liao Z."/>
            <person name="Wang S."/>
            <person name="Yan T."/>
            <person name="Shi P."/>
            <person name="Liu M."/>
            <person name="Fu X."/>
            <person name="Pan Q."/>
            <person name="Wang Y."/>
            <person name="Lv Z."/>
            <person name="Lu X."/>
            <person name="Zhang F."/>
            <person name="Jiang W."/>
            <person name="Ma Y."/>
            <person name="Chen M."/>
            <person name="Hao X."/>
            <person name="Li L."/>
            <person name="Tang Y."/>
            <person name="Lv G."/>
            <person name="Zhou Y."/>
            <person name="Sun X."/>
            <person name="Brodelius P.E."/>
            <person name="Rose J.K.C."/>
            <person name="Tang K."/>
        </authorList>
    </citation>
    <scope>NUCLEOTIDE SEQUENCE [LARGE SCALE GENOMIC DNA]</scope>
    <source>
        <strain evidence="3">cv. Huhao1</strain>
        <tissue evidence="2">Leaf</tissue>
    </source>
</reference>
<evidence type="ECO:0000313" key="3">
    <source>
        <dbReference type="Proteomes" id="UP000245207"/>
    </source>
</evidence>
<organism evidence="2 3">
    <name type="scientific">Artemisia annua</name>
    <name type="common">Sweet wormwood</name>
    <dbReference type="NCBI Taxonomy" id="35608"/>
    <lineage>
        <taxon>Eukaryota</taxon>
        <taxon>Viridiplantae</taxon>
        <taxon>Streptophyta</taxon>
        <taxon>Embryophyta</taxon>
        <taxon>Tracheophyta</taxon>
        <taxon>Spermatophyta</taxon>
        <taxon>Magnoliopsida</taxon>
        <taxon>eudicotyledons</taxon>
        <taxon>Gunneridae</taxon>
        <taxon>Pentapetalae</taxon>
        <taxon>asterids</taxon>
        <taxon>campanulids</taxon>
        <taxon>Asterales</taxon>
        <taxon>Asteraceae</taxon>
        <taxon>Asteroideae</taxon>
        <taxon>Anthemideae</taxon>
        <taxon>Artemisiinae</taxon>
        <taxon>Artemisia</taxon>
    </lineage>
</organism>
<gene>
    <name evidence="2" type="ORF">CTI12_AA290550</name>
</gene>
<protein>
    <submittedName>
        <fullName evidence="2">Protein phosphatase 2C family protein</fullName>
    </submittedName>
</protein>
<dbReference type="OrthoDB" id="10264738at2759"/>
<dbReference type="Pfam" id="PF00481">
    <property type="entry name" value="PP2C"/>
    <property type="match status" value="2"/>
</dbReference>